<dbReference type="InterPro" id="IPR011053">
    <property type="entry name" value="Single_hybrid_motif"/>
</dbReference>
<accession>A0A1S2PE40</accession>
<comment type="similarity">
    <text evidence="2 6">Belongs to the 2-oxoacid dehydrogenase family.</text>
</comment>
<dbReference type="Gene3D" id="2.40.50.100">
    <property type="match status" value="1"/>
</dbReference>
<dbReference type="Proteomes" id="UP000179935">
    <property type="component" value="Unassembled WGS sequence"/>
</dbReference>
<keyword evidence="5 6" id="KW-0012">Acyltransferase</keyword>
<dbReference type="Gene3D" id="4.10.320.10">
    <property type="entry name" value="E3-binding domain"/>
    <property type="match status" value="1"/>
</dbReference>
<dbReference type="PROSITE" id="PS00189">
    <property type="entry name" value="LIPOYL"/>
    <property type="match status" value="1"/>
</dbReference>
<dbReference type="RefSeq" id="WP_071366619.1">
    <property type="nucleotide sequence ID" value="NZ_MLYP01000039.1"/>
</dbReference>
<proteinExistence type="inferred from homology"/>
<evidence type="ECO:0000256" key="4">
    <source>
        <dbReference type="ARBA" id="ARBA00022823"/>
    </source>
</evidence>
<dbReference type="EMBL" id="MLYP01000039">
    <property type="protein sequence ID" value="OIJ91887.1"/>
    <property type="molecule type" value="Genomic_DNA"/>
</dbReference>
<evidence type="ECO:0000256" key="2">
    <source>
        <dbReference type="ARBA" id="ARBA00007317"/>
    </source>
</evidence>
<evidence type="ECO:0000313" key="10">
    <source>
        <dbReference type="EMBL" id="OIJ91887.1"/>
    </source>
</evidence>
<gene>
    <name evidence="10" type="ORF">BIV24_14000</name>
</gene>
<feature type="domain" description="Lipoyl-binding" evidence="8">
    <location>
        <begin position="9"/>
        <end position="85"/>
    </location>
</feature>
<feature type="region of interest" description="Disordered" evidence="7">
    <location>
        <begin position="90"/>
        <end position="116"/>
    </location>
</feature>
<dbReference type="PANTHER" id="PTHR43178:SF5">
    <property type="entry name" value="LIPOAMIDE ACYLTRANSFERASE COMPONENT OF BRANCHED-CHAIN ALPHA-KETO ACID DEHYDROGENASE COMPLEX, MITOCHONDRIAL"/>
    <property type="match status" value="1"/>
</dbReference>
<dbReference type="Pfam" id="PF02817">
    <property type="entry name" value="E3_binding"/>
    <property type="match status" value="1"/>
</dbReference>
<dbReference type="EC" id="2.3.1.-" evidence="6"/>
<dbReference type="GO" id="GO:0016407">
    <property type="term" value="F:acetyltransferase activity"/>
    <property type="evidence" value="ECO:0007669"/>
    <property type="project" value="TreeGrafter"/>
</dbReference>
<dbReference type="SUPFAM" id="SSF47005">
    <property type="entry name" value="Peripheral subunit-binding domain of 2-oxo acid dehydrogenase complex"/>
    <property type="match status" value="1"/>
</dbReference>
<dbReference type="AlphaFoldDB" id="A0A1S2PE40"/>
<dbReference type="CDD" id="cd06849">
    <property type="entry name" value="lipoyl_domain"/>
    <property type="match status" value="1"/>
</dbReference>
<keyword evidence="3 6" id="KW-0808">Transferase</keyword>
<evidence type="ECO:0000256" key="1">
    <source>
        <dbReference type="ARBA" id="ARBA00001938"/>
    </source>
</evidence>
<dbReference type="GO" id="GO:0005737">
    <property type="term" value="C:cytoplasm"/>
    <property type="evidence" value="ECO:0007669"/>
    <property type="project" value="TreeGrafter"/>
</dbReference>
<dbReference type="Gene3D" id="3.30.559.10">
    <property type="entry name" value="Chloramphenicol acetyltransferase-like domain"/>
    <property type="match status" value="1"/>
</dbReference>
<dbReference type="InterPro" id="IPR004167">
    <property type="entry name" value="PSBD"/>
</dbReference>
<dbReference type="InterPro" id="IPR023213">
    <property type="entry name" value="CAT-like_dom_sf"/>
</dbReference>
<dbReference type="InterPro" id="IPR001078">
    <property type="entry name" value="2-oxoacid_DH_actylTfrase"/>
</dbReference>
<organism evidence="10 11">
    <name type="scientific">Streptomyces colonosanans</name>
    <dbReference type="NCBI Taxonomy" id="1428652"/>
    <lineage>
        <taxon>Bacteria</taxon>
        <taxon>Bacillati</taxon>
        <taxon>Actinomycetota</taxon>
        <taxon>Actinomycetes</taxon>
        <taxon>Kitasatosporales</taxon>
        <taxon>Streptomycetaceae</taxon>
        <taxon>Streptomyces</taxon>
    </lineage>
</organism>
<dbReference type="PROSITE" id="PS51826">
    <property type="entry name" value="PSBD"/>
    <property type="match status" value="1"/>
</dbReference>
<name>A0A1S2PE40_9ACTN</name>
<protein>
    <recommendedName>
        <fullName evidence="6">Dihydrolipoamide acetyltransferase component of pyruvate dehydrogenase complex</fullName>
        <ecNumber evidence="6">2.3.1.-</ecNumber>
    </recommendedName>
</protein>
<dbReference type="InterPro" id="IPR050743">
    <property type="entry name" value="2-oxoacid_DH_E2_comp"/>
</dbReference>
<evidence type="ECO:0000256" key="6">
    <source>
        <dbReference type="RuleBase" id="RU003423"/>
    </source>
</evidence>
<keyword evidence="4 6" id="KW-0450">Lipoyl</keyword>
<dbReference type="GO" id="GO:0031405">
    <property type="term" value="F:lipoic acid binding"/>
    <property type="evidence" value="ECO:0007669"/>
    <property type="project" value="TreeGrafter"/>
</dbReference>
<dbReference type="Pfam" id="PF00198">
    <property type="entry name" value="2-oxoacid_dh"/>
    <property type="match status" value="1"/>
</dbReference>
<dbReference type="FunFam" id="2.40.50.100:FF:000036">
    <property type="entry name" value="Dihydrolipoamide acetyltransferase component of pyruvate dehydrogenase complex"/>
    <property type="match status" value="1"/>
</dbReference>
<keyword evidence="11" id="KW-1185">Reference proteome</keyword>
<dbReference type="InterPro" id="IPR036625">
    <property type="entry name" value="E3-bd_dom_sf"/>
</dbReference>
<dbReference type="STRING" id="1428652.BIV24_14000"/>
<dbReference type="SUPFAM" id="SSF52777">
    <property type="entry name" value="CoA-dependent acyltransferases"/>
    <property type="match status" value="1"/>
</dbReference>
<feature type="domain" description="Peripheral subunit-binding (PSBD)" evidence="9">
    <location>
        <begin position="166"/>
        <end position="203"/>
    </location>
</feature>
<comment type="cofactor">
    <cofactor evidence="1 6">
        <name>(R)-lipoate</name>
        <dbReference type="ChEBI" id="CHEBI:83088"/>
    </cofactor>
</comment>
<evidence type="ECO:0000259" key="9">
    <source>
        <dbReference type="PROSITE" id="PS51826"/>
    </source>
</evidence>
<dbReference type="FunFam" id="4.10.320.10:FF:000012">
    <property type="entry name" value="Dihydrolipoamide acetyltransferase component of pyruvate dehydrogenase complex"/>
    <property type="match status" value="1"/>
</dbReference>
<dbReference type="PROSITE" id="PS50968">
    <property type="entry name" value="BIOTINYL_LIPOYL"/>
    <property type="match status" value="1"/>
</dbReference>
<dbReference type="InterPro" id="IPR000089">
    <property type="entry name" value="Biotin_lipoyl"/>
</dbReference>
<dbReference type="InterPro" id="IPR003016">
    <property type="entry name" value="2-oxoA_DH_lipoyl-BS"/>
</dbReference>
<evidence type="ECO:0000259" key="8">
    <source>
        <dbReference type="PROSITE" id="PS50968"/>
    </source>
</evidence>
<dbReference type="FunFam" id="3.30.559.10:FF:000007">
    <property type="entry name" value="Dihydrolipoamide acetyltransferase component of pyruvate dehydrogenase complex"/>
    <property type="match status" value="1"/>
</dbReference>
<dbReference type="OrthoDB" id="9805770at2"/>
<sequence length="464" mass="48692">MTTMTDASVREFKMPDVGEGLTEAEILKWYVQPGDTVTDGQIVCEVETAKAAVELPIPYDGVVRALHFDEGTTVDVGTSIIAVDVAGGAPAEEAPAPAEKPSLPQPATEEPKQQGRKPVLVGYGVAESSTKRRPRKGVPAATGETLYAATALQGELNGHGQQARPLAKPPVRKLAKDLGVDLATVTPSGPDGVITREDVHAAVASAPAAAPAPAEVPAAVQAPAPVVTYDGLRETRVPVKGVRKATAQAMVGSAFTAPHVTEFVTVDVTRTMKLVEELKQDKDLEGLRVNPLLLIAKALLVAIKRNPDVNASWDEANQEIVRKHYVNLGIAAATPRGLIVPNIKDAHDKTLPQLAQALGELVATAREGKTSPAAMQGGTITITNVGVFGVDTGTPILNPGESAILAVGAIKLQPWVHKGKVKPRQVTTLALSFDHRLVDGELGSKVLADVAAVLEQPKRLITWG</sequence>
<dbReference type="SUPFAM" id="SSF51230">
    <property type="entry name" value="Single hybrid motif"/>
    <property type="match status" value="1"/>
</dbReference>
<comment type="caution">
    <text evidence="10">The sequence shown here is derived from an EMBL/GenBank/DDBJ whole genome shotgun (WGS) entry which is preliminary data.</text>
</comment>
<dbReference type="PANTHER" id="PTHR43178">
    <property type="entry name" value="DIHYDROLIPOAMIDE ACETYLTRANSFERASE COMPONENT OF PYRUVATE DEHYDROGENASE COMPLEX"/>
    <property type="match status" value="1"/>
</dbReference>
<evidence type="ECO:0000256" key="7">
    <source>
        <dbReference type="SAM" id="MobiDB-lite"/>
    </source>
</evidence>
<reference evidence="10 11" key="1">
    <citation type="submission" date="2016-10" db="EMBL/GenBank/DDBJ databases">
        <title>Genome sequence of Streptomyces sp. MUSC 93.</title>
        <authorList>
            <person name="Lee L.-H."/>
            <person name="Ser H.-L."/>
            <person name="Law J.W.-F."/>
        </authorList>
    </citation>
    <scope>NUCLEOTIDE SEQUENCE [LARGE SCALE GENOMIC DNA]</scope>
    <source>
        <strain evidence="10 11">MUSC 93</strain>
    </source>
</reference>
<evidence type="ECO:0000313" key="11">
    <source>
        <dbReference type="Proteomes" id="UP000179935"/>
    </source>
</evidence>
<dbReference type="Pfam" id="PF00364">
    <property type="entry name" value="Biotin_lipoyl"/>
    <property type="match status" value="1"/>
</dbReference>
<evidence type="ECO:0000256" key="3">
    <source>
        <dbReference type="ARBA" id="ARBA00022679"/>
    </source>
</evidence>
<feature type="compositionally biased region" description="Low complexity" evidence="7">
    <location>
        <begin position="90"/>
        <end position="99"/>
    </location>
</feature>
<evidence type="ECO:0000256" key="5">
    <source>
        <dbReference type="ARBA" id="ARBA00023315"/>
    </source>
</evidence>